<dbReference type="PANTHER" id="PTHR22911">
    <property type="entry name" value="ACYL-MALONYL CONDENSING ENZYME-RELATED"/>
    <property type="match status" value="1"/>
</dbReference>
<feature type="transmembrane region" description="Helical" evidence="1">
    <location>
        <begin position="27"/>
        <end position="47"/>
    </location>
</feature>
<reference evidence="3" key="1">
    <citation type="journal article" date="2021" name="Arch. Microbiol.">
        <title>Methyloradius palustris gen. nov., sp. nov., a methanol-oxidizing bacterium isolated from snow.</title>
        <authorList>
            <person name="Miyadera T."/>
            <person name="Kojima H."/>
            <person name="Fukui M."/>
        </authorList>
    </citation>
    <scope>NUCLEOTIDE SEQUENCE</scope>
    <source>
        <strain evidence="3">Zm11</strain>
    </source>
</reference>
<name>A0A8D5G7E8_9PROT</name>
<dbReference type="SUPFAM" id="SSF103481">
    <property type="entry name" value="Multidrug resistance efflux transporter EmrE"/>
    <property type="match status" value="2"/>
</dbReference>
<feature type="domain" description="EamA" evidence="2">
    <location>
        <begin position="4"/>
        <end position="97"/>
    </location>
</feature>
<dbReference type="Gene3D" id="1.10.3730.20">
    <property type="match status" value="1"/>
</dbReference>
<dbReference type="GO" id="GO:0016020">
    <property type="term" value="C:membrane"/>
    <property type="evidence" value="ECO:0007669"/>
    <property type="project" value="InterPro"/>
</dbReference>
<dbReference type="InterPro" id="IPR037185">
    <property type="entry name" value="EmrE-like"/>
</dbReference>
<gene>
    <name evidence="3" type="ORF">ZMTM_08650</name>
</gene>
<dbReference type="Proteomes" id="UP000826722">
    <property type="component" value="Chromosome"/>
</dbReference>
<protein>
    <recommendedName>
        <fullName evidence="2">EamA domain-containing protein</fullName>
    </recommendedName>
</protein>
<sequence>MTAYAIVGLVAIPIVWRERHQWRSETGLFFLIGIFFGLANITFTTALMEGEVVRVMLLFYLLPAWGALGGVFLLGEKLNKRRCIAIALSLIGVFVILGGAEILNQPFSSVDIMALAAGFCLSATGVVNKMAQKIPMASRSFIPFIFCPPMALVGNYFSPTTMPVIGTVTWLLLVLFACFWLFGGTFLTTYGVANMETSRASILQVMELFVAIVTAMWLGGEVLELKEYIGGTLIIIATILESLPSA</sequence>
<feature type="transmembrane region" description="Helical" evidence="1">
    <location>
        <begin position="83"/>
        <end position="103"/>
    </location>
</feature>
<feature type="transmembrane region" description="Helical" evidence="1">
    <location>
        <begin position="170"/>
        <end position="193"/>
    </location>
</feature>
<proteinExistence type="predicted"/>
<dbReference type="Pfam" id="PF00892">
    <property type="entry name" value="EamA"/>
    <property type="match status" value="2"/>
</dbReference>
<evidence type="ECO:0000313" key="4">
    <source>
        <dbReference type="Proteomes" id="UP000826722"/>
    </source>
</evidence>
<keyword evidence="1" id="KW-0812">Transmembrane</keyword>
<evidence type="ECO:0000256" key="1">
    <source>
        <dbReference type="SAM" id="Phobius"/>
    </source>
</evidence>
<dbReference type="InterPro" id="IPR000620">
    <property type="entry name" value="EamA_dom"/>
</dbReference>
<dbReference type="EMBL" id="AP024110">
    <property type="protein sequence ID" value="BCM24606.1"/>
    <property type="molecule type" value="Genomic_DNA"/>
</dbReference>
<feature type="domain" description="EamA" evidence="2">
    <location>
        <begin position="110"/>
        <end position="240"/>
    </location>
</feature>
<evidence type="ECO:0000313" key="3">
    <source>
        <dbReference type="EMBL" id="BCM24606.1"/>
    </source>
</evidence>
<feature type="transmembrane region" description="Helical" evidence="1">
    <location>
        <begin position="200"/>
        <end position="219"/>
    </location>
</feature>
<evidence type="ECO:0000259" key="2">
    <source>
        <dbReference type="Pfam" id="PF00892"/>
    </source>
</evidence>
<organism evidence="3 4">
    <name type="scientific">Methyloradius palustris</name>
    <dbReference type="NCBI Taxonomy" id="2778876"/>
    <lineage>
        <taxon>Bacteria</taxon>
        <taxon>Pseudomonadati</taxon>
        <taxon>Pseudomonadota</taxon>
        <taxon>Betaproteobacteria</taxon>
        <taxon>Nitrosomonadales</taxon>
        <taxon>Methylophilaceae</taxon>
        <taxon>Methyloradius</taxon>
    </lineage>
</organism>
<dbReference type="KEGG" id="mpau:ZMTM_08650"/>
<keyword evidence="4" id="KW-1185">Reference proteome</keyword>
<accession>A0A8D5G7E8</accession>
<feature type="transmembrane region" description="Helical" evidence="1">
    <location>
        <begin position="140"/>
        <end position="158"/>
    </location>
</feature>
<keyword evidence="1" id="KW-0472">Membrane</keyword>
<dbReference type="AlphaFoldDB" id="A0A8D5G7E8"/>
<feature type="transmembrane region" description="Helical" evidence="1">
    <location>
        <begin position="53"/>
        <end position="74"/>
    </location>
</feature>
<feature type="transmembrane region" description="Helical" evidence="1">
    <location>
        <begin position="109"/>
        <end position="128"/>
    </location>
</feature>
<keyword evidence="1" id="KW-1133">Transmembrane helix</keyword>